<dbReference type="EMBL" id="CP000514">
    <property type="protein sequence ID" value="ABM18599.1"/>
    <property type="molecule type" value="Genomic_DNA"/>
</dbReference>
<keyword evidence="1" id="KW-1188">Viral release from host cell</keyword>
<sequence length="921" mass="97703">MADLKKTVELIFGGVDKTGPAISSVGRNLDTLVDKTGNITGPLADAADSILKLQTSLVALGAAALTFAAKEAVSFEAALIDLQKVMGDNEGAAADYADTFSNLSNQFGVDAGAIVQSTADFRQAGFDINDSLTLVEQSLLAVNAADLTTQQSADLLIGTLAGFKAPAADAANLLDVLNAVSNNAGASVAQLGDGFKVLAPVAKTLGLTFEETAALLTPVVEVTRSGSESANALKTAISNLIKPTKERKELLEDELGIQLEIDGQRRNTKDVLYDLIDATQSLDDNEKQRVATVIAGAEQMSRFLAVLNGAERSEEILKVALEASGSTLREFEVRTQSAEFALNQLRAAFTTAAKVTGMEYIEETKAATQATTSLVQAFQQALQGDNADKLFDALRGGLERFSEQVNIIAENLPEAFEGLDFSQLLAAFDGLGDELGDAVTAVFGDIDLDTAEGLQQALQKVVDAFTALTNVSAGIINGLEPLFDAIGAGIEEFQNLDSATQKSVGELLGIAKAIDTVLPLLGGLAGGLQSVGSGLTALAGAQGFKALLGNLGELEKMGKVGKGGLIGFALAGGYAIGTVINDTIIKPLEDKFGTSIGSWLYEQFNKDELEKITKAMAPVSEAQQKLVKDTQDLRDMNASLAEKLGKTEVATKDTQRAWQSYADELVNAANKHGDLNEAMSGTGENLNRSANAVERLQGEASKSGDALGNVGRATKQLAENNETLVLGYDKATGKVNSWSGAIVRSGDAMDDNATKTEKAIAKSEDYYVQMEKIASNERIANIQASVDLDIAEAEANAQRVEAMLESISSTFGDSTKLTGDLFGMLLNDADNFREKWAVSDQIKNENKLRDEQMKRQKELTEAEIGYMKEKTRQLRNGDAKLTINAAGLEPHLEAIWFQILEKLQAKVNAEGEEMLLGLKGN</sequence>
<accession>A1U0T0</accession>
<dbReference type="KEGG" id="maq:Maqu_1515"/>
<reference evidence="4" key="1">
    <citation type="journal article" date="2011" name="Appl. Environ. Microbiol.">
        <title>Genomic potential of Marinobacter aquaeolei, a biogeochemical 'opportunitroph'.</title>
        <authorList>
            <person name="Singer E."/>
            <person name="Webb E.A."/>
            <person name="Nelson W.C."/>
            <person name="Heidelberg J.F."/>
            <person name="Ivanova N."/>
            <person name="Pati A."/>
            <person name="Edwards K.J."/>
        </authorList>
    </citation>
    <scope>NUCLEOTIDE SEQUENCE [LARGE SCALE GENOMIC DNA]</scope>
    <source>
        <strain evidence="4">ATCC 700491 / DSM 11845 / VT8</strain>
    </source>
</reference>
<dbReference type="PANTHER" id="PTHR37813:SF1">
    <property type="entry name" value="FELS-2 PROPHAGE PROTEIN"/>
    <property type="match status" value="1"/>
</dbReference>
<dbReference type="STRING" id="351348.Maqu_1515"/>
<evidence type="ECO:0000256" key="1">
    <source>
        <dbReference type="ARBA" id="ARBA00022612"/>
    </source>
</evidence>
<organism evidence="3 4">
    <name type="scientific">Marinobacter nauticus (strain ATCC 700491 / DSM 11845 / VT8)</name>
    <name type="common">Marinobacter aquaeolei</name>
    <dbReference type="NCBI Taxonomy" id="351348"/>
    <lineage>
        <taxon>Bacteria</taxon>
        <taxon>Pseudomonadati</taxon>
        <taxon>Pseudomonadota</taxon>
        <taxon>Gammaproteobacteria</taxon>
        <taxon>Pseudomonadales</taxon>
        <taxon>Marinobacteraceae</taxon>
        <taxon>Marinobacter</taxon>
    </lineage>
</organism>
<dbReference type="AlphaFoldDB" id="A1U0T0"/>
<dbReference type="RefSeq" id="WP_011785001.1">
    <property type="nucleotide sequence ID" value="NC_008740.1"/>
</dbReference>
<protein>
    <submittedName>
        <fullName evidence="3">Phage tail tape measure protein, TP901 family</fullName>
    </submittedName>
</protein>
<evidence type="ECO:0000313" key="4">
    <source>
        <dbReference type="Proteomes" id="UP000000998"/>
    </source>
</evidence>
<dbReference type="OrthoDB" id="6132256at2"/>
<dbReference type="Proteomes" id="UP000000998">
    <property type="component" value="Chromosome"/>
</dbReference>
<gene>
    <name evidence="3" type="ordered locus">Maqu_1515</name>
</gene>
<dbReference type="NCBIfam" id="TIGR01760">
    <property type="entry name" value="tape_meas_TP901"/>
    <property type="match status" value="1"/>
</dbReference>
<dbReference type="HOGENOM" id="CLU_316820_0_0_6"/>
<dbReference type="eggNOG" id="COG1196">
    <property type="taxonomic scope" value="Bacteria"/>
</dbReference>
<evidence type="ECO:0000259" key="2">
    <source>
        <dbReference type="Pfam" id="PF10145"/>
    </source>
</evidence>
<dbReference type="Pfam" id="PF10145">
    <property type="entry name" value="PhageMin_Tail"/>
    <property type="match status" value="1"/>
</dbReference>
<dbReference type="InterPro" id="IPR010090">
    <property type="entry name" value="Phage_tape_meas"/>
</dbReference>
<feature type="domain" description="Phage tail tape measure protein" evidence="2">
    <location>
        <begin position="99"/>
        <end position="296"/>
    </location>
</feature>
<name>A1U0T0_MARN8</name>
<evidence type="ECO:0000313" key="3">
    <source>
        <dbReference type="EMBL" id="ABM18599.1"/>
    </source>
</evidence>
<proteinExistence type="predicted"/>
<dbReference type="eggNOG" id="COG5283">
    <property type="taxonomic scope" value="Bacteria"/>
</dbReference>
<dbReference type="PANTHER" id="PTHR37813">
    <property type="entry name" value="FELS-2 PROPHAGE PROTEIN"/>
    <property type="match status" value="1"/>
</dbReference>